<name>A0A0V0S4Z0_9BILA</name>
<evidence type="ECO:0000313" key="1">
    <source>
        <dbReference type="EMBL" id="KRX21772.1"/>
    </source>
</evidence>
<accession>A0A0V0S4Z0</accession>
<keyword evidence="2" id="KW-1185">Reference proteome</keyword>
<comment type="caution">
    <text evidence="1">The sequence shown here is derived from an EMBL/GenBank/DDBJ whole genome shotgun (WGS) entry which is preliminary data.</text>
</comment>
<dbReference type="EMBL" id="JYDL01000037">
    <property type="protein sequence ID" value="KRX21772.1"/>
    <property type="molecule type" value="Genomic_DNA"/>
</dbReference>
<evidence type="ECO:0000313" key="2">
    <source>
        <dbReference type="Proteomes" id="UP000054630"/>
    </source>
</evidence>
<gene>
    <name evidence="1" type="ORF">T07_12650</name>
</gene>
<dbReference type="Proteomes" id="UP000054630">
    <property type="component" value="Unassembled WGS sequence"/>
</dbReference>
<organism evidence="1 2">
    <name type="scientific">Trichinella nelsoni</name>
    <dbReference type="NCBI Taxonomy" id="6336"/>
    <lineage>
        <taxon>Eukaryota</taxon>
        <taxon>Metazoa</taxon>
        <taxon>Ecdysozoa</taxon>
        <taxon>Nematoda</taxon>
        <taxon>Enoplea</taxon>
        <taxon>Dorylaimia</taxon>
        <taxon>Trichinellida</taxon>
        <taxon>Trichinellidae</taxon>
        <taxon>Trichinella</taxon>
    </lineage>
</organism>
<sequence length="155" mass="18165">MTKRLKHENLAVKIVNFYFKYNLTLVACSSRQALTISYYFYQRIGTSTLDCCKVLLTKKNKDNKLNHKVYLMGHDGISSQQVSCQILNLNNCKMTFTILQKTQYFSYFKYFLFITFSKWLSIHSLHLRDAIFSSIRLSAYDTAIFSLAERCGYEP</sequence>
<reference evidence="1 2" key="1">
    <citation type="submission" date="2015-01" db="EMBL/GenBank/DDBJ databases">
        <title>Evolution of Trichinella species and genotypes.</title>
        <authorList>
            <person name="Korhonen P.K."/>
            <person name="Edoardo P."/>
            <person name="Giuseppe L.R."/>
            <person name="Gasser R.B."/>
        </authorList>
    </citation>
    <scope>NUCLEOTIDE SEQUENCE [LARGE SCALE GENOMIC DNA]</scope>
    <source>
        <strain evidence="1">ISS37</strain>
    </source>
</reference>
<protein>
    <submittedName>
        <fullName evidence="1">Uncharacterized protein</fullName>
    </submittedName>
</protein>
<proteinExistence type="predicted"/>
<dbReference type="AlphaFoldDB" id="A0A0V0S4Z0"/>